<accession>A0A6A5W8K2</accession>
<name>A0A6A5W8K2_9PLEO</name>
<evidence type="ECO:0000313" key="2">
    <source>
        <dbReference type="Proteomes" id="UP000799779"/>
    </source>
</evidence>
<keyword evidence="2" id="KW-1185">Reference proteome</keyword>
<evidence type="ECO:0000313" key="1">
    <source>
        <dbReference type="EMBL" id="KAF1997174.1"/>
    </source>
</evidence>
<proteinExistence type="predicted"/>
<reference evidence="1" key="1">
    <citation type="journal article" date="2020" name="Stud. Mycol.">
        <title>101 Dothideomycetes genomes: a test case for predicting lifestyles and emergence of pathogens.</title>
        <authorList>
            <person name="Haridas S."/>
            <person name="Albert R."/>
            <person name="Binder M."/>
            <person name="Bloem J."/>
            <person name="Labutti K."/>
            <person name="Salamov A."/>
            <person name="Andreopoulos B."/>
            <person name="Baker S."/>
            <person name="Barry K."/>
            <person name="Bills G."/>
            <person name="Bluhm B."/>
            <person name="Cannon C."/>
            <person name="Castanera R."/>
            <person name="Culley D."/>
            <person name="Daum C."/>
            <person name="Ezra D."/>
            <person name="Gonzalez J."/>
            <person name="Henrissat B."/>
            <person name="Kuo A."/>
            <person name="Liang C."/>
            <person name="Lipzen A."/>
            <person name="Lutzoni F."/>
            <person name="Magnuson J."/>
            <person name="Mondo S."/>
            <person name="Nolan M."/>
            <person name="Ohm R."/>
            <person name="Pangilinan J."/>
            <person name="Park H.-J."/>
            <person name="Ramirez L."/>
            <person name="Alfaro M."/>
            <person name="Sun H."/>
            <person name="Tritt A."/>
            <person name="Yoshinaga Y."/>
            <person name="Zwiers L.-H."/>
            <person name="Turgeon B."/>
            <person name="Goodwin S."/>
            <person name="Spatafora J."/>
            <person name="Crous P."/>
            <person name="Grigoriev I."/>
        </authorList>
    </citation>
    <scope>NUCLEOTIDE SEQUENCE</scope>
    <source>
        <strain evidence="1">CBS 123094</strain>
    </source>
</reference>
<protein>
    <recommendedName>
        <fullName evidence="3">Ankyrin</fullName>
    </recommendedName>
</protein>
<dbReference type="Proteomes" id="UP000799779">
    <property type="component" value="Unassembled WGS sequence"/>
</dbReference>
<sequence length="273" mass="30908">MTFDNTSLDDVLWFMTNKAPKWSYGLSHGRLLPWRWDMEDIPKYAFAVAVTVPYTALYTSMLEHGFDPHFVTEHFGSPLECLARLNRMEPIRQLLDAKSAACPALVSRLPRDSFITAVTLGNVDTVKLLVEPRYGLVQNALICLKAALRAMEDPICTKEQHDTATLVLEPHPVLPRRWLRMRTGLCIFAARRNHDWILNRYLTSDINGIEVFRESLTHGECSIPVVQFLLSRGAEVRGTPKGVVQNYLSFAAKLSLLAGLKRFCSLAILPEIR</sequence>
<organism evidence="1 2">
    <name type="scientific">Amniculicola lignicola CBS 123094</name>
    <dbReference type="NCBI Taxonomy" id="1392246"/>
    <lineage>
        <taxon>Eukaryota</taxon>
        <taxon>Fungi</taxon>
        <taxon>Dikarya</taxon>
        <taxon>Ascomycota</taxon>
        <taxon>Pezizomycotina</taxon>
        <taxon>Dothideomycetes</taxon>
        <taxon>Pleosporomycetidae</taxon>
        <taxon>Pleosporales</taxon>
        <taxon>Amniculicolaceae</taxon>
        <taxon>Amniculicola</taxon>
    </lineage>
</organism>
<dbReference type="InterPro" id="IPR036770">
    <property type="entry name" value="Ankyrin_rpt-contain_sf"/>
</dbReference>
<dbReference type="EMBL" id="ML977616">
    <property type="protein sequence ID" value="KAF1997174.1"/>
    <property type="molecule type" value="Genomic_DNA"/>
</dbReference>
<gene>
    <name evidence="1" type="ORF">P154DRAFT_579100</name>
</gene>
<dbReference type="SUPFAM" id="SSF48403">
    <property type="entry name" value="Ankyrin repeat"/>
    <property type="match status" value="1"/>
</dbReference>
<evidence type="ECO:0008006" key="3">
    <source>
        <dbReference type="Google" id="ProtNLM"/>
    </source>
</evidence>
<dbReference type="Gene3D" id="1.25.40.20">
    <property type="entry name" value="Ankyrin repeat-containing domain"/>
    <property type="match status" value="1"/>
</dbReference>
<dbReference type="AlphaFoldDB" id="A0A6A5W8K2"/>